<evidence type="ECO:0000313" key="5">
    <source>
        <dbReference type="EMBL" id="OXA56058.1"/>
    </source>
</evidence>
<dbReference type="GO" id="GO:0006892">
    <property type="term" value="P:post-Golgi vesicle-mediated transport"/>
    <property type="evidence" value="ECO:0007669"/>
    <property type="project" value="TreeGrafter"/>
</dbReference>
<feature type="compositionally biased region" description="Polar residues" evidence="3">
    <location>
        <begin position="50"/>
        <end position="65"/>
    </location>
</feature>
<evidence type="ECO:0000256" key="1">
    <source>
        <dbReference type="ARBA" id="ARBA00008848"/>
    </source>
</evidence>
<dbReference type="InterPro" id="IPR017901">
    <property type="entry name" value="C-CAP_CF_C-like"/>
</dbReference>
<feature type="domain" description="C-CAP/cofactor C-like" evidence="4">
    <location>
        <begin position="57"/>
        <end position="217"/>
    </location>
</feature>
<dbReference type="GO" id="GO:1990075">
    <property type="term" value="C:periciliary membrane compartment"/>
    <property type="evidence" value="ECO:0007669"/>
    <property type="project" value="TreeGrafter"/>
</dbReference>
<dbReference type="SUPFAM" id="SSF69340">
    <property type="entry name" value="C-terminal domain of adenylylcyclase associated protein"/>
    <property type="match status" value="1"/>
</dbReference>
<dbReference type="PANTHER" id="PTHR15440:SF0">
    <property type="entry name" value="PROTEIN XRP2"/>
    <property type="match status" value="1"/>
</dbReference>
<dbReference type="GO" id="GO:0000166">
    <property type="term" value="F:nucleotide binding"/>
    <property type="evidence" value="ECO:0007669"/>
    <property type="project" value="UniProtKB-KW"/>
</dbReference>
<dbReference type="InterPro" id="IPR012945">
    <property type="entry name" value="Tubulin-bd_cofactor_C_dom"/>
</dbReference>
<feature type="region of interest" description="Disordered" evidence="3">
    <location>
        <begin position="48"/>
        <end position="76"/>
    </location>
</feature>
<evidence type="ECO:0000259" key="4">
    <source>
        <dbReference type="PROSITE" id="PS51329"/>
    </source>
</evidence>
<dbReference type="PANTHER" id="PTHR15440">
    <property type="entry name" value="XRP2 PROTEIN"/>
    <property type="match status" value="1"/>
</dbReference>
<dbReference type="InterPro" id="IPR006599">
    <property type="entry name" value="CARP_motif"/>
</dbReference>
<comment type="caution">
    <text evidence="5">The sequence shown here is derived from an EMBL/GenBank/DDBJ whole genome shotgun (WGS) entry which is preliminary data.</text>
</comment>
<keyword evidence="6" id="KW-1185">Reference proteome</keyword>
<dbReference type="EMBL" id="LNIX01000004">
    <property type="protein sequence ID" value="OXA56058.1"/>
    <property type="molecule type" value="Genomic_DNA"/>
</dbReference>
<dbReference type="Pfam" id="PF07986">
    <property type="entry name" value="TBCC"/>
    <property type="match status" value="1"/>
</dbReference>
<dbReference type="InterPro" id="IPR016098">
    <property type="entry name" value="CAP/MinC_C"/>
</dbReference>
<dbReference type="Gene3D" id="2.160.20.70">
    <property type="match status" value="1"/>
</dbReference>
<accession>A0A226EFM8</accession>
<evidence type="ECO:0000256" key="3">
    <source>
        <dbReference type="SAM" id="MobiDB-lite"/>
    </source>
</evidence>
<name>A0A226EFM8_FOLCA</name>
<dbReference type="PROSITE" id="PS51329">
    <property type="entry name" value="C_CAP_COFACTOR_C"/>
    <property type="match status" value="1"/>
</dbReference>
<dbReference type="SMART" id="SM00673">
    <property type="entry name" value="CARP"/>
    <property type="match status" value="2"/>
</dbReference>
<dbReference type="InterPro" id="IPR036223">
    <property type="entry name" value="CAP_C_sf"/>
</dbReference>
<dbReference type="OMA" id="NDVTPNW"/>
<organism evidence="5 6">
    <name type="scientific">Folsomia candida</name>
    <name type="common">Springtail</name>
    <dbReference type="NCBI Taxonomy" id="158441"/>
    <lineage>
        <taxon>Eukaryota</taxon>
        <taxon>Metazoa</taxon>
        <taxon>Ecdysozoa</taxon>
        <taxon>Arthropoda</taxon>
        <taxon>Hexapoda</taxon>
        <taxon>Collembola</taxon>
        <taxon>Entomobryomorpha</taxon>
        <taxon>Isotomoidea</taxon>
        <taxon>Isotomidae</taxon>
        <taxon>Proisotominae</taxon>
        <taxon>Folsomia</taxon>
    </lineage>
</organism>
<gene>
    <name evidence="5" type="ORF">Fcan01_09118</name>
</gene>
<protein>
    <submittedName>
        <fullName evidence="5">Protein XRP2</fullName>
    </submittedName>
</protein>
<comment type="similarity">
    <text evidence="1">Belongs to the TBCC family.</text>
</comment>
<dbReference type="OrthoDB" id="194775at2759"/>
<dbReference type="GO" id="GO:0005929">
    <property type="term" value="C:cilium"/>
    <property type="evidence" value="ECO:0007669"/>
    <property type="project" value="TreeGrafter"/>
</dbReference>
<dbReference type="GO" id="GO:0005096">
    <property type="term" value="F:GTPase activator activity"/>
    <property type="evidence" value="ECO:0007669"/>
    <property type="project" value="InterPro"/>
</dbReference>
<proteinExistence type="inferred from homology"/>
<reference evidence="5 6" key="1">
    <citation type="submission" date="2015-12" db="EMBL/GenBank/DDBJ databases">
        <title>The genome of Folsomia candida.</title>
        <authorList>
            <person name="Faddeeva A."/>
            <person name="Derks M.F."/>
            <person name="Anvar Y."/>
            <person name="Smit S."/>
            <person name="Van Straalen N."/>
            <person name="Roelofs D."/>
        </authorList>
    </citation>
    <scope>NUCLEOTIDE SEQUENCE [LARGE SCALE GENOMIC DNA]</scope>
    <source>
        <strain evidence="5 6">VU population</strain>
        <tissue evidence="5">Whole body</tissue>
    </source>
</reference>
<evidence type="ECO:0000256" key="2">
    <source>
        <dbReference type="ARBA" id="ARBA00022741"/>
    </source>
</evidence>
<sequence>MGSLISRCTSSCCCAFCQGSHRFKRQESFSGILTQTGQSCSANNFSSSSPLEITTQPKQQKQYSWDTRPKQDPANYTISDLRDGEQRVKRPGEINGQQFIIKNCTNSKIFMFDYSSQVTIDDCTDCLIVCGPVQGSLFLRDTKNSTLVCTSSQLRLRDCQNIHLFVATESDPIIEASTEIVVGPYFLSYNGLVDQFKSAKLDRSKATHWSEIYDFTPNDVTPNWKRYERGKHTPEKYICLPQPVNFYADLEIRLEDETTLVQANVILQD</sequence>
<dbReference type="AlphaFoldDB" id="A0A226EFM8"/>
<dbReference type="STRING" id="158441.A0A226EFM8"/>
<keyword evidence="2" id="KW-0547">Nucleotide-binding</keyword>
<evidence type="ECO:0000313" key="6">
    <source>
        <dbReference type="Proteomes" id="UP000198287"/>
    </source>
</evidence>
<dbReference type="InterPro" id="IPR039093">
    <property type="entry name" value="XRP2"/>
</dbReference>
<dbReference type="Proteomes" id="UP000198287">
    <property type="component" value="Unassembled WGS sequence"/>
</dbReference>